<evidence type="ECO:0000256" key="1">
    <source>
        <dbReference type="SAM" id="SignalP"/>
    </source>
</evidence>
<keyword evidence="3" id="KW-1185">Reference proteome</keyword>
<proteinExistence type="predicted"/>
<feature type="signal peptide" evidence="1">
    <location>
        <begin position="1"/>
        <end position="26"/>
    </location>
</feature>
<reference evidence="2" key="2">
    <citation type="submission" date="2020-09" db="EMBL/GenBank/DDBJ databases">
        <authorList>
            <person name="Sun Q."/>
            <person name="Kim S."/>
        </authorList>
    </citation>
    <scope>NUCLEOTIDE SEQUENCE</scope>
    <source>
        <strain evidence="2">KCTC 12113</strain>
    </source>
</reference>
<protein>
    <submittedName>
        <fullName evidence="2">Uncharacterized protein</fullName>
    </submittedName>
</protein>
<organism evidence="2 3">
    <name type="scientific">Arenibacter certesii</name>
    <dbReference type="NCBI Taxonomy" id="228955"/>
    <lineage>
        <taxon>Bacteria</taxon>
        <taxon>Pseudomonadati</taxon>
        <taxon>Bacteroidota</taxon>
        <taxon>Flavobacteriia</taxon>
        <taxon>Flavobacteriales</taxon>
        <taxon>Flavobacteriaceae</taxon>
        <taxon>Arenibacter</taxon>
    </lineage>
</organism>
<comment type="caution">
    <text evidence="2">The sequence shown here is derived from an EMBL/GenBank/DDBJ whole genome shotgun (WGS) entry which is preliminary data.</text>
</comment>
<keyword evidence="1" id="KW-0732">Signal</keyword>
<dbReference type="PROSITE" id="PS51257">
    <property type="entry name" value="PROKAR_LIPOPROTEIN"/>
    <property type="match status" value="1"/>
</dbReference>
<dbReference type="AlphaFoldDB" id="A0A918IZ02"/>
<name>A0A918IZ02_9FLAO</name>
<gene>
    <name evidence="2" type="ORF">GCM10007383_25310</name>
</gene>
<evidence type="ECO:0000313" key="2">
    <source>
        <dbReference type="EMBL" id="GGW39497.1"/>
    </source>
</evidence>
<reference evidence="2" key="1">
    <citation type="journal article" date="2014" name="Int. J. Syst. Evol. Microbiol.">
        <title>Complete genome sequence of Corynebacterium casei LMG S-19264T (=DSM 44701T), isolated from a smear-ripened cheese.</title>
        <authorList>
            <consortium name="US DOE Joint Genome Institute (JGI-PGF)"/>
            <person name="Walter F."/>
            <person name="Albersmeier A."/>
            <person name="Kalinowski J."/>
            <person name="Ruckert C."/>
        </authorList>
    </citation>
    <scope>NUCLEOTIDE SEQUENCE</scope>
    <source>
        <strain evidence="2">KCTC 12113</strain>
    </source>
</reference>
<dbReference type="Proteomes" id="UP000634668">
    <property type="component" value="Unassembled WGS sequence"/>
</dbReference>
<feature type="chain" id="PRO_5037690398" evidence="1">
    <location>
        <begin position="27"/>
        <end position="172"/>
    </location>
</feature>
<dbReference type="EMBL" id="BMWP01000017">
    <property type="protein sequence ID" value="GGW39497.1"/>
    <property type="molecule type" value="Genomic_DNA"/>
</dbReference>
<accession>A0A918IZ02</accession>
<evidence type="ECO:0000313" key="3">
    <source>
        <dbReference type="Proteomes" id="UP000634668"/>
    </source>
</evidence>
<sequence>MLLKLSEMKKLALLSLAAILTTSCNGQEKIEKEQIDNNKQITEQPKGTWKVDKEYDEKGNLIRYDSIYSWSSADNLEELMQSNPDSIMKSLQSRFYSNFQEFNNQRFQDMFAKDSLFTKQFFNNDFFESEFGQDFMDIDRLRERMETMQKQFLNRYQAEFEELHEMNPKSDE</sequence>